<sequence>MAKRRFKLPAVLALALSIMVARSFVAPFEISRITQVNRHKAARTTRWAFDASIAAQYLEPFATVLGLSLKDIVLGVQVANSNIDSLSKQDTLVNSNDAQDHAEGLAKALVKESSASPQFRNIFLPKISLPRIPVN</sequence>
<protein>
    <submittedName>
        <fullName evidence="2">Uncharacterized protein</fullName>
    </submittedName>
</protein>
<dbReference type="EMBL" id="CAJNDS010002852">
    <property type="protein sequence ID" value="CAE7619755.1"/>
    <property type="molecule type" value="Genomic_DNA"/>
</dbReference>
<name>A0A812V5P9_9DINO</name>
<gene>
    <name evidence="2" type="ORF">SNAT2548_LOCUS35229</name>
</gene>
<dbReference type="Proteomes" id="UP000604046">
    <property type="component" value="Unassembled WGS sequence"/>
</dbReference>
<proteinExistence type="predicted"/>
<feature type="signal peptide" evidence="1">
    <location>
        <begin position="1"/>
        <end position="23"/>
    </location>
</feature>
<accession>A0A812V5P9</accession>
<keyword evidence="3" id="KW-1185">Reference proteome</keyword>
<reference evidence="2" key="1">
    <citation type="submission" date="2021-02" db="EMBL/GenBank/DDBJ databases">
        <authorList>
            <person name="Dougan E. K."/>
            <person name="Rhodes N."/>
            <person name="Thang M."/>
            <person name="Chan C."/>
        </authorList>
    </citation>
    <scope>NUCLEOTIDE SEQUENCE</scope>
</reference>
<dbReference type="AlphaFoldDB" id="A0A812V5P9"/>
<evidence type="ECO:0000313" key="3">
    <source>
        <dbReference type="Proteomes" id="UP000604046"/>
    </source>
</evidence>
<keyword evidence="1" id="KW-0732">Signal</keyword>
<organism evidence="2 3">
    <name type="scientific">Symbiodinium natans</name>
    <dbReference type="NCBI Taxonomy" id="878477"/>
    <lineage>
        <taxon>Eukaryota</taxon>
        <taxon>Sar</taxon>
        <taxon>Alveolata</taxon>
        <taxon>Dinophyceae</taxon>
        <taxon>Suessiales</taxon>
        <taxon>Symbiodiniaceae</taxon>
        <taxon>Symbiodinium</taxon>
    </lineage>
</organism>
<dbReference type="OrthoDB" id="418159at2759"/>
<feature type="non-terminal residue" evidence="2">
    <location>
        <position position="135"/>
    </location>
</feature>
<evidence type="ECO:0000256" key="1">
    <source>
        <dbReference type="SAM" id="SignalP"/>
    </source>
</evidence>
<feature type="chain" id="PRO_5032406174" evidence="1">
    <location>
        <begin position="24"/>
        <end position="135"/>
    </location>
</feature>
<comment type="caution">
    <text evidence="2">The sequence shown here is derived from an EMBL/GenBank/DDBJ whole genome shotgun (WGS) entry which is preliminary data.</text>
</comment>
<evidence type="ECO:0000313" key="2">
    <source>
        <dbReference type="EMBL" id="CAE7619755.1"/>
    </source>
</evidence>